<evidence type="ECO:0000313" key="2">
    <source>
        <dbReference type="EMBL" id="KAJ6261202.1"/>
    </source>
</evidence>
<accession>A0AAD6NK61</accession>
<dbReference type="AlphaFoldDB" id="A0AAD6NK61"/>
<evidence type="ECO:0000313" key="3">
    <source>
        <dbReference type="Proteomes" id="UP001221413"/>
    </source>
</evidence>
<dbReference type="Proteomes" id="UP001221413">
    <property type="component" value="Unassembled WGS sequence"/>
</dbReference>
<name>A0AAD6NK61_DREDA</name>
<organism evidence="2 3">
    <name type="scientific">Drechslerella dactyloides</name>
    <name type="common">Nematode-trapping fungus</name>
    <name type="synonym">Arthrobotrys dactyloides</name>
    <dbReference type="NCBI Taxonomy" id="74499"/>
    <lineage>
        <taxon>Eukaryota</taxon>
        <taxon>Fungi</taxon>
        <taxon>Dikarya</taxon>
        <taxon>Ascomycota</taxon>
        <taxon>Pezizomycotina</taxon>
        <taxon>Orbiliomycetes</taxon>
        <taxon>Orbiliales</taxon>
        <taxon>Orbiliaceae</taxon>
        <taxon>Drechslerella</taxon>
    </lineage>
</organism>
<reference evidence="2" key="1">
    <citation type="submission" date="2023-01" db="EMBL/GenBank/DDBJ databases">
        <title>The chitinases involved in constricting ring structure development in the nematode-trapping fungus Drechslerella dactyloides.</title>
        <authorList>
            <person name="Wang R."/>
            <person name="Zhang L."/>
            <person name="Tang P."/>
            <person name="Li S."/>
            <person name="Liang L."/>
        </authorList>
    </citation>
    <scope>NUCLEOTIDE SEQUENCE</scope>
    <source>
        <strain evidence="2">YMF1.00031</strain>
    </source>
</reference>
<comment type="caution">
    <text evidence="2">The sequence shown here is derived from an EMBL/GenBank/DDBJ whole genome shotgun (WGS) entry which is preliminary data.</text>
</comment>
<protein>
    <submittedName>
        <fullName evidence="2">Uncharacterized protein</fullName>
    </submittedName>
</protein>
<keyword evidence="3" id="KW-1185">Reference proteome</keyword>
<gene>
    <name evidence="2" type="ORF">Dda_3870</name>
</gene>
<feature type="compositionally biased region" description="Polar residues" evidence="1">
    <location>
        <begin position="27"/>
        <end position="37"/>
    </location>
</feature>
<evidence type="ECO:0000256" key="1">
    <source>
        <dbReference type="SAM" id="MobiDB-lite"/>
    </source>
</evidence>
<proteinExistence type="predicted"/>
<feature type="region of interest" description="Disordered" evidence="1">
    <location>
        <begin position="27"/>
        <end position="64"/>
    </location>
</feature>
<sequence length="172" mass="18332">MATYSRDLPPIAAHAFGGPAPIGLSTSLPTSLHQTNTHPHAHLHAHAHQHSIGGTNGTTTSATVTAGLDSNTTARCRTLQDLHDSTTSATLRNMYSTIIHDYTTGRIIWQSGSGYLYSTAGVLLAGPLAGRELKDKIVQLFSAGVYDVYTELVSPTLPVIAYCSKLVHELHC</sequence>
<feature type="compositionally biased region" description="Basic residues" evidence="1">
    <location>
        <begin position="39"/>
        <end position="49"/>
    </location>
</feature>
<dbReference type="EMBL" id="JAQGDS010000004">
    <property type="protein sequence ID" value="KAJ6261202.1"/>
    <property type="molecule type" value="Genomic_DNA"/>
</dbReference>